<reference evidence="2 3" key="1">
    <citation type="submission" date="2024-02" db="EMBL/GenBank/DDBJ databases">
        <authorList>
            <person name="Chen Y."/>
            <person name="Shah S."/>
            <person name="Dougan E. K."/>
            <person name="Thang M."/>
            <person name="Chan C."/>
        </authorList>
    </citation>
    <scope>NUCLEOTIDE SEQUENCE [LARGE SCALE GENOMIC DNA]</scope>
</reference>
<comment type="caution">
    <text evidence="2">The sequence shown here is derived from an EMBL/GenBank/DDBJ whole genome shotgun (WGS) entry which is preliminary data.</text>
</comment>
<keyword evidence="2" id="KW-0808">Transferase</keyword>
<feature type="compositionally biased region" description="Low complexity" evidence="1">
    <location>
        <begin position="371"/>
        <end position="392"/>
    </location>
</feature>
<dbReference type="Proteomes" id="UP001642464">
    <property type="component" value="Unassembled WGS sequence"/>
</dbReference>
<dbReference type="EMBL" id="CAXAMM010027668">
    <property type="protein sequence ID" value="CAK9061301.1"/>
    <property type="molecule type" value="Genomic_DNA"/>
</dbReference>
<feature type="compositionally biased region" description="Basic and acidic residues" evidence="1">
    <location>
        <begin position="53"/>
        <end position="66"/>
    </location>
</feature>
<keyword evidence="2" id="KW-0418">Kinase</keyword>
<protein>
    <submittedName>
        <fullName evidence="2">Mitogen-activated protein kinase kinase kinase 2</fullName>
    </submittedName>
</protein>
<feature type="compositionally biased region" description="Basic and acidic residues" evidence="1">
    <location>
        <begin position="267"/>
        <end position="288"/>
    </location>
</feature>
<sequence>MQGQQKPLQEENEEKTRVAPGQSLKPATSDVFQRLHASHAARMEKLSAMKELAEREEAERLQELRRRTIRTCSSEDEAGQIYGRLYQEAELQRQRRELREQQDEAASTSTPTISSKSQDPPRWEQLYNSAPLKEKRLGEERQKAHEEEEKWLAQNCIHRSVADVHPDEIFQRLYHEKFRRENRMEKLRAANAASQAQQLASGSVHASCQLSEAELMDRTRRLYEDGLQRLERLEVARQQNNQQRKDQAPRRSVSSGPSRFEMLYSDASRREEDRRHLQERHERDELEMCRLQLQATPRRASTARRSSTPRGTATPREVPIEDVQAPRTEPARALSEVPLARSSTANRSDSPSKGRNQQTLGKAQTSAAEMPSPRTGGTPSATTARARTPPRTEQVIATPAAEPSSERKGAQPCSSQRARTPPRSEQARPTKSLGGTPRARTPPSQPAKVVTPSRTRVEPKAGAARPRTPPPKRAVTPPKRDRTPSKGAQQVAHGAQSEPLRPERKAMSKSSAIRTGAWP</sequence>
<dbReference type="GO" id="GO:0016301">
    <property type="term" value="F:kinase activity"/>
    <property type="evidence" value="ECO:0007669"/>
    <property type="project" value="UniProtKB-KW"/>
</dbReference>
<feature type="compositionally biased region" description="Basic and acidic residues" evidence="1">
    <location>
        <begin position="93"/>
        <end position="102"/>
    </location>
</feature>
<feature type="compositionally biased region" description="Low complexity" evidence="1">
    <location>
        <begin position="295"/>
        <end position="316"/>
    </location>
</feature>
<evidence type="ECO:0000313" key="2">
    <source>
        <dbReference type="EMBL" id="CAK9061301.1"/>
    </source>
</evidence>
<gene>
    <name evidence="2" type="ORF">SCF082_LOCUS32131</name>
</gene>
<feature type="region of interest" description="Disordered" evidence="1">
    <location>
        <begin position="237"/>
        <end position="519"/>
    </location>
</feature>
<evidence type="ECO:0000256" key="1">
    <source>
        <dbReference type="SAM" id="MobiDB-lite"/>
    </source>
</evidence>
<accession>A0ABP0NC95</accession>
<keyword evidence="3" id="KW-1185">Reference proteome</keyword>
<feature type="compositionally biased region" description="Basic and acidic residues" evidence="1">
    <location>
        <begin position="132"/>
        <end position="143"/>
    </location>
</feature>
<evidence type="ECO:0000313" key="3">
    <source>
        <dbReference type="Proteomes" id="UP001642464"/>
    </source>
</evidence>
<name>A0ABP0NC95_9DINO</name>
<feature type="compositionally biased region" description="Polar residues" evidence="1">
    <location>
        <begin position="341"/>
        <end position="367"/>
    </location>
</feature>
<organism evidence="2 3">
    <name type="scientific">Durusdinium trenchii</name>
    <dbReference type="NCBI Taxonomy" id="1381693"/>
    <lineage>
        <taxon>Eukaryota</taxon>
        <taxon>Sar</taxon>
        <taxon>Alveolata</taxon>
        <taxon>Dinophyceae</taxon>
        <taxon>Suessiales</taxon>
        <taxon>Symbiodiniaceae</taxon>
        <taxon>Durusdinium</taxon>
    </lineage>
</organism>
<feature type="region of interest" description="Disordered" evidence="1">
    <location>
        <begin position="93"/>
        <end position="143"/>
    </location>
</feature>
<feature type="region of interest" description="Disordered" evidence="1">
    <location>
        <begin position="1"/>
        <end position="30"/>
    </location>
</feature>
<feature type="compositionally biased region" description="Polar residues" evidence="1">
    <location>
        <begin position="107"/>
        <end position="118"/>
    </location>
</feature>
<feature type="region of interest" description="Disordered" evidence="1">
    <location>
        <begin position="53"/>
        <end position="73"/>
    </location>
</feature>
<proteinExistence type="predicted"/>